<accession>A0A1G6K0S5</accession>
<dbReference type="Proteomes" id="UP000199322">
    <property type="component" value="Unassembled WGS sequence"/>
</dbReference>
<gene>
    <name evidence="1" type="ORF">SAMN04488588_0698</name>
</gene>
<organism evidence="1 2">
    <name type="scientific">Geotoga petraea</name>
    <dbReference type="NCBI Taxonomy" id="28234"/>
    <lineage>
        <taxon>Bacteria</taxon>
        <taxon>Thermotogati</taxon>
        <taxon>Thermotogota</taxon>
        <taxon>Thermotogae</taxon>
        <taxon>Petrotogales</taxon>
        <taxon>Petrotogaceae</taxon>
        <taxon>Geotoga</taxon>
    </lineage>
</organism>
<evidence type="ECO:0000313" key="2">
    <source>
        <dbReference type="Proteomes" id="UP000199322"/>
    </source>
</evidence>
<dbReference type="EMBL" id="FMYV01000002">
    <property type="protein sequence ID" value="SDC24574.1"/>
    <property type="molecule type" value="Genomic_DNA"/>
</dbReference>
<evidence type="ECO:0008006" key="3">
    <source>
        <dbReference type="Google" id="ProtNLM"/>
    </source>
</evidence>
<dbReference type="InterPro" id="IPR035994">
    <property type="entry name" value="Nucleoside_phosphorylase_sf"/>
</dbReference>
<reference evidence="1 2" key="1">
    <citation type="submission" date="2016-10" db="EMBL/GenBank/DDBJ databases">
        <authorList>
            <person name="de Groot N.N."/>
        </authorList>
    </citation>
    <scope>NUCLEOTIDE SEQUENCE [LARGE SCALE GENOMIC DNA]</scope>
    <source>
        <strain evidence="1 2">WG14</strain>
    </source>
</reference>
<dbReference type="Gene3D" id="3.40.50.1580">
    <property type="entry name" value="Nucleoside phosphorylase domain"/>
    <property type="match status" value="1"/>
</dbReference>
<dbReference type="GO" id="GO:0003824">
    <property type="term" value="F:catalytic activity"/>
    <property type="evidence" value="ECO:0007669"/>
    <property type="project" value="InterPro"/>
</dbReference>
<dbReference type="GO" id="GO:0009116">
    <property type="term" value="P:nucleoside metabolic process"/>
    <property type="evidence" value="ECO:0007669"/>
    <property type="project" value="InterPro"/>
</dbReference>
<name>A0A1G6K0S5_9BACT</name>
<dbReference type="STRING" id="28234.SAMN04488588_0698"/>
<keyword evidence="2" id="KW-1185">Reference proteome</keyword>
<proteinExistence type="predicted"/>
<dbReference type="AlphaFoldDB" id="A0A1G6K0S5"/>
<dbReference type="SUPFAM" id="SSF53167">
    <property type="entry name" value="Purine and uridine phosphorylases"/>
    <property type="match status" value="1"/>
</dbReference>
<evidence type="ECO:0000313" key="1">
    <source>
        <dbReference type="EMBL" id="SDC24574.1"/>
    </source>
</evidence>
<protein>
    <recommendedName>
        <fullName evidence="3">Nucleoside phosphorylase</fullName>
    </recommendedName>
</protein>
<sequence length="261" mass="31228">MIYVVVSSKQEKRFIKENLVKIKDYFFDIYENTKIKLIISGIGAYNVSSSISYICRLFEPQKNDLILNYGFAATKEIKYVNNIFRINTVKDFCLNKNMYFDLTYDLGLQERSLVTMPKPVENNEMEKNMLYDMEGYAFYQISRKFFDRQNIFMIKKISDNGKNNFDLKNIDLNDGLDKTFEKLYNISDEQEKIYKIKELKYIKSSMIKSNFTKVQKDLIIKKLYQFLLDGKEINNLLDEIIKKEFNNKRERNCYFEQIIKS</sequence>
<dbReference type="RefSeq" id="WP_091402836.1">
    <property type="nucleotide sequence ID" value="NZ_FMYV01000002.1"/>
</dbReference>